<name>A0A0D9QER5_PLAFR</name>
<reference evidence="2 3" key="1">
    <citation type="submission" date="2014-03" db="EMBL/GenBank/DDBJ databases">
        <title>The Genome Sequence of Plasmodium fragile nilgiri.</title>
        <authorList>
            <consortium name="The Broad Institute Genomics Platform"/>
            <consortium name="The Broad Institute Genome Sequencing Center for Infectious Disease"/>
            <person name="Neafsey D."/>
            <person name="Duraisingh M."/>
            <person name="Young S.K."/>
            <person name="Zeng Q."/>
            <person name="Gargeya S."/>
            <person name="Abouelleil A."/>
            <person name="Alvarado L."/>
            <person name="Chapman S.B."/>
            <person name="Gainer-Dewar J."/>
            <person name="Goldberg J."/>
            <person name="Griggs A."/>
            <person name="Gujja S."/>
            <person name="Hansen M."/>
            <person name="Howarth C."/>
            <person name="Imamovic A."/>
            <person name="Larimer J."/>
            <person name="Pearson M."/>
            <person name="Poon T.W."/>
            <person name="Priest M."/>
            <person name="Roberts A."/>
            <person name="Saif S."/>
            <person name="Shea T."/>
            <person name="Sykes S."/>
            <person name="Wortman J."/>
            <person name="Nusbaum C."/>
            <person name="Birren B."/>
        </authorList>
    </citation>
    <scope>NUCLEOTIDE SEQUENCE [LARGE SCALE GENOMIC DNA]</scope>
    <source>
        <strain evidence="3">nilgiri</strain>
    </source>
</reference>
<protein>
    <submittedName>
        <fullName evidence="2">Uncharacterized protein</fullName>
    </submittedName>
</protein>
<feature type="compositionally biased region" description="Basic and acidic residues" evidence="1">
    <location>
        <begin position="528"/>
        <end position="560"/>
    </location>
</feature>
<dbReference type="RefSeq" id="XP_012338104.1">
    <property type="nucleotide sequence ID" value="XM_012482681.1"/>
</dbReference>
<dbReference type="VEuPathDB" id="PlasmoDB:AK88_05079"/>
<keyword evidence="3" id="KW-1185">Reference proteome</keyword>
<evidence type="ECO:0000256" key="1">
    <source>
        <dbReference type="SAM" id="MobiDB-lite"/>
    </source>
</evidence>
<dbReference type="Proteomes" id="UP000054561">
    <property type="component" value="Unassembled WGS sequence"/>
</dbReference>
<feature type="region of interest" description="Disordered" evidence="1">
    <location>
        <begin position="528"/>
        <end position="573"/>
    </location>
</feature>
<dbReference type="GeneID" id="24270393"/>
<evidence type="ECO:0000313" key="3">
    <source>
        <dbReference type="Proteomes" id="UP000054561"/>
    </source>
</evidence>
<proteinExistence type="predicted"/>
<dbReference type="OrthoDB" id="371339at2759"/>
<feature type="compositionally biased region" description="Polar residues" evidence="1">
    <location>
        <begin position="561"/>
        <end position="570"/>
    </location>
</feature>
<dbReference type="OMA" id="VIYENCE"/>
<sequence length="636" mass="72455">MENNQFAYILRSQIKDIFAQCSVSNEKGGLRKSDSCVDSPRKRMKFPRGRNKIEERGWNGHEDTGWSGRRRESNIKREEAESIFGHDGKTLLVQSYTSLIYEHCEEKVNVVLANRTMHEGKVEMQISGEGESFLLPCKLDGNILSAFSPQLKKGVYNLFFFMNKERMYSKLLSCGVDKLSKDMPCLPLHVIEISNFGHVAYGRGVNKQPAYNIRVNNHVHTNKGLLNLYGLINKKYNQMANREGIRDGRVTLGTDYQLHTNSDNHFYNFLSAYKETYTDHHPQVNGKKGGGGKKKVYINNMHLACALKCDNHLEQGRIPWLYKKLLYDQCPHRDKVSIMSYHARLPRGDFSSGGLSAHVFAKDQLGGTYSIFSFDLAMGGVMEKNPQVSSLLRFNCEGDRCEDMRRWNYVETINCRKNNVARKFYFSNRGKRGIDVECPVPAELINNKNAFKTYAPGIRLSECVSLFFEDWNCDLLPIGPFVPSEHFNMECEKVCAQMRELSTLVRNAHGDMLSFDDLCQEGQERDVSKLGGTEKRGDNHPVGKNEQGKKEEDDGHHTQGEKGQSSSGQADSRVLPHDEHLKCATKQTWEEAASNCTLSSFVSFVITIEGKIYHSVLPISRLLLLFVVNYWMHFTD</sequence>
<accession>A0A0D9QER5</accession>
<evidence type="ECO:0000313" key="2">
    <source>
        <dbReference type="EMBL" id="KJP85297.1"/>
    </source>
</evidence>
<dbReference type="EMBL" id="KQ001735">
    <property type="protein sequence ID" value="KJP85297.1"/>
    <property type="molecule type" value="Genomic_DNA"/>
</dbReference>
<gene>
    <name evidence="2" type="ORF">AK88_05079</name>
</gene>
<organism evidence="2 3">
    <name type="scientific">Plasmodium fragile</name>
    <dbReference type="NCBI Taxonomy" id="5857"/>
    <lineage>
        <taxon>Eukaryota</taxon>
        <taxon>Sar</taxon>
        <taxon>Alveolata</taxon>
        <taxon>Apicomplexa</taxon>
        <taxon>Aconoidasida</taxon>
        <taxon>Haemosporida</taxon>
        <taxon>Plasmodiidae</taxon>
        <taxon>Plasmodium</taxon>
        <taxon>Plasmodium (Plasmodium)</taxon>
    </lineage>
</organism>
<dbReference type="AlphaFoldDB" id="A0A0D9QER5"/>